<dbReference type="InterPro" id="IPR011050">
    <property type="entry name" value="Pectin_lyase_fold/virulence"/>
</dbReference>
<protein>
    <recommendedName>
        <fullName evidence="3">Pectate lyase superfamily protein domain-containing protein</fullName>
    </recommendedName>
</protein>
<gene>
    <name evidence="1" type="ORF">IMCC3317_28440</name>
</gene>
<keyword evidence="2" id="KW-1185">Reference proteome</keyword>
<dbReference type="RefSeq" id="WP_160130088.1">
    <property type="nucleotide sequence ID" value="NZ_CP019288.1"/>
</dbReference>
<evidence type="ECO:0000313" key="1">
    <source>
        <dbReference type="EMBL" id="QHI37465.1"/>
    </source>
</evidence>
<evidence type="ECO:0008006" key="3">
    <source>
        <dbReference type="Google" id="ProtNLM"/>
    </source>
</evidence>
<proteinExistence type="predicted"/>
<dbReference type="SUPFAM" id="SSF51126">
    <property type="entry name" value="Pectin lyase-like"/>
    <property type="match status" value="1"/>
</dbReference>
<sequence>MTVVENLAGLYELATPKDGDMLYVKGFWDKNDGGGGFFIFDKFCTVNPFFDDTSYYKVGYNANYDGMVCKAENVADGRWIRQWDRGALNLRWFGALPDFSPSRDASFALNASLAYAQFNVQSPKIANPNKGRANEPTTIPNPEITIFNYQVYTRPGKTIYIPAGRYKFFSAINSIQYGVVIEGEGNMGASSHGTRLLIFHEYTEVDEALTGVKRDEYGFLRYYANAANNSGGGLKNLSISVENIHTNAKKDLNNGYDTNVIVLIAPDKTPSAGLTYCPAVSKWKAENVFIVMRARAKRAIYMRSYQEGGQLPWRIRDIVLMNCKFAGGTLEGETIRAMNCLGLHIIGGTLSSGLGVHNKAIYPGIVLGGIYGCANTHLNGVDLTHASIKIEKKSLFTNIDCSFGKLLIYNGSDKDHEGLQVTKKFILNKRKNHPIELQCPINIDNNTVTFYKCYNNAHEIENDTDADWMHNQDYPNTTV</sequence>
<name>A0A7L4ZLL8_9FLAO</name>
<dbReference type="InterPro" id="IPR012334">
    <property type="entry name" value="Pectin_lyas_fold"/>
</dbReference>
<dbReference type="EMBL" id="CP019288">
    <property type="protein sequence ID" value="QHI37465.1"/>
    <property type="molecule type" value="Genomic_DNA"/>
</dbReference>
<organism evidence="1 2">
    <name type="scientific">Kordia antarctica</name>
    <dbReference type="NCBI Taxonomy" id="1218801"/>
    <lineage>
        <taxon>Bacteria</taxon>
        <taxon>Pseudomonadati</taxon>
        <taxon>Bacteroidota</taxon>
        <taxon>Flavobacteriia</taxon>
        <taxon>Flavobacteriales</taxon>
        <taxon>Flavobacteriaceae</taxon>
        <taxon>Kordia</taxon>
    </lineage>
</organism>
<dbReference type="Proteomes" id="UP000464657">
    <property type="component" value="Chromosome"/>
</dbReference>
<dbReference type="Gene3D" id="2.160.20.10">
    <property type="entry name" value="Single-stranded right-handed beta-helix, Pectin lyase-like"/>
    <property type="match status" value="1"/>
</dbReference>
<dbReference type="AlphaFoldDB" id="A0A7L4ZLL8"/>
<dbReference type="KEGG" id="kan:IMCC3317_28440"/>
<reference evidence="1 2" key="1">
    <citation type="journal article" date="2013" name="Int. J. Syst. Evol. Microbiol.">
        <title>Kordia antarctica sp. nov., isolated from Antarctic seawater.</title>
        <authorList>
            <person name="Baek K."/>
            <person name="Choi A."/>
            <person name="Kang I."/>
            <person name="Lee K."/>
            <person name="Cho J.C."/>
        </authorList>
    </citation>
    <scope>NUCLEOTIDE SEQUENCE [LARGE SCALE GENOMIC DNA]</scope>
    <source>
        <strain evidence="1 2">IMCC3317</strain>
    </source>
</reference>
<evidence type="ECO:0000313" key="2">
    <source>
        <dbReference type="Proteomes" id="UP000464657"/>
    </source>
</evidence>
<accession>A0A7L4ZLL8</accession>
<dbReference type="OrthoDB" id="1454872at2"/>